<feature type="transmembrane region" description="Helical" evidence="2">
    <location>
        <begin position="326"/>
        <end position="347"/>
    </location>
</feature>
<accession>A0ABW2HFF9</accession>
<evidence type="ECO:0000256" key="1">
    <source>
        <dbReference type="SAM" id="MobiDB-lite"/>
    </source>
</evidence>
<sequence length="502" mass="51906">MSKNPSADIDELHERLRRLESENAQLRSAAGEPQDRSAAAPGRWRAFVSALCIVIASILVPVAIVGAWARLQLVDEDAFVATLAPIASDPAVQSMVVDETMEAIGAQVDFGELTSNVFDGIASIEGMPPAAVSALGLLEQPAAQGLENLVQTTVTRVVESDAFVDVWATATRGAHRAVTAAATYDNQGAVVITDEGLGIQLGVIVDQVKQRLTERGIGIASLIPAVDRVVIIGTGSALVAIQTIYTIATLVGLWLPFLCLALFLAGILVARRRTTAVLGSGIGLAVGAGALALTFSIASAVVAQAAVSLAVSPTALDVVYRQLVDAMAHTAAVGFVIGLGIAVLAWAQGRWKAARAVRAGVGSINAGLRRALVWRGIDTGAFGTWMYERRAVARGILVALVVLWLLLLRPLGFGEVVLVTVVALFVWWLMELAQRRPGEAIGVSTDAAAQAAEAAHAEAYGTAEPTVAADVPAAVVAAQAADAAPAPSDEPEPAASAPRSEG</sequence>
<dbReference type="EMBL" id="JBHTBE010000003">
    <property type="protein sequence ID" value="MFC7269880.1"/>
    <property type="molecule type" value="Genomic_DNA"/>
</dbReference>
<evidence type="ECO:0008006" key="5">
    <source>
        <dbReference type="Google" id="ProtNLM"/>
    </source>
</evidence>
<evidence type="ECO:0000313" key="3">
    <source>
        <dbReference type="EMBL" id="MFC7269880.1"/>
    </source>
</evidence>
<organism evidence="3 4">
    <name type="scientific">Microbacterium fluvii</name>
    <dbReference type="NCBI Taxonomy" id="415215"/>
    <lineage>
        <taxon>Bacteria</taxon>
        <taxon>Bacillati</taxon>
        <taxon>Actinomycetota</taxon>
        <taxon>Actinomycetes</taxon>
        <taxon>Micrococcales</taxon>
        <taxon>Microbacteriaceae</taxon>
        <taxon>Microbacterium</taxon>
    </lineage>
</organism>
<feature type="transmembrane region" description="Helical" evidence="2">
    <location>
        <begin position="413"/>
        <end position="430"/>
    </location>
</feature>
<reference evidence="4" key="1">
    <citation type="journal article" date="2019" name="Int. J. Syst. Evol. Microbiol.">
        <title>The Global Catalogue of Microorganisms (GCM) 10K type strain sequencing project: providing services to taxonomists for standard genome sequencing and annotation.</title>
        <authorList>
            <consortium name="The Broad Institute Genomics Platform"/>
            <consortium name="The Broad Institute Genome Sequencing Center for Infectious Disease"/>
            <person name="Wu L."/>
            <person name="Ma J."/>
        </authorList>
    </citation>
    <scope>NUCLEOTIDE SEQUENCE [LARGE SCALE GENOMIC DNA]</scope>
    <source>
        <strain evidence="4">CGMCC 1.15772</strain>
    </source>
</reference>
<comment type="caution">
    <text evidence="3">The sequence shown here is derived from an EMBL/GenBank/DDBJ whole genome shotgun (WGS) entry which is preliminary data.</text>
</comment>
<keyword evidence="2" id="KW-1133">Transmembrane helix</keyword>
<feature type="region of interest" description="Disordered" evidence="1">
    <location>
        <begin position="480"/>
        <end position="502"/>
    </location>
</feature>
<dbReference type="RefSeq" id="WP_262874798.1">
    <property type="nucleotide sequence ID" value="NZ_BAABKW010000001.1"/>
</dbReference>
<evidence type="ECO:0000313" key="4">
    <source>
        <dbReference type="Proteomes" id="UP001596507"/>
    </source>
</evidence>
<keyword evidence="2" id="KW-0812">Transmembrane</keyword>
<proteinExistence type="predicted"/>
<name>A0ABW2HFF9_9MICO</name>
<evidence type="ECO:0000256" key="2">
    <source>
        <dbReference type="SAM" id="Phobius"/>
    </source>
</evidence>
<feature type="transmembrane region" description="Helical" evidence="2">
    <location>
        <begin position="282"/>
        <end position="306"/>
    </location>
</feature>
<protein>
    <recommendedName>
        <fullName evidence="5">Integral membrane protein</fullName>
    </recommendedName>
</protein>
<keyword evidence="2" id="KW-0472">Membrane</keyword>
<feature type="transmembrane region" description="Helical" evidence="2">
    <location>
        <begin position="46"/>
        <end position="69"/>
    </location>
</feature>
<gene>
    <name evidence="3" type="ORF">ACFQRL_12990</name>
</gene>
<feature type="transmembrane region" description="Helical" evidence="2">
    <location>
        <begin position="391"/>
        <end position="407"/>
    </location>
</feature>
<keyword evidence="4" id="KW-1185">Reference proteome</keyword>
<feature type="transmembrane region" description="Helical" evidence="2">
    <location>
        <begin position="247"/>
        <end position="270"/>
    </location>
</feature>
<dbReference type="Proteomes" id="UP001596507">
    <property type="component" value="Unassembled WGS sequence"/>
</dbReference>